<accession>A0ABT5J1Z9</accession>
<comment type="caution">
    <text evidence="7">The sequence shown here is derived from an EMBL/GenBank/DDBJ whole genome shotgun (WGS) entry which is preliminary data.</text>
</comment>
<evidence type="ECO:0000256" key="2">
    <source>
        <dbReference type="ARBA" id="ARBA00022448"/>
    </source>
</evidence>
<dbReference type="Gene3D" id="3.40.50.300">
    <property type="entry name" value="P-loop containing nucleotide triphosphate hydrolases"/>
    <property type="match status" value="1"/>
</dbReference>
<reference evidence="7 8" key="1">
    <citation type="submission" date="2023-01" db="EMBL/GenBank/DDBJ databases">
        <title>Novel species of the genus Vogesella isolated from rivers.</title>
        <authorList>
            <person name="Lu H."/>
        </authorList>
    </citation>
    <scope>NUCLEOTIDE SEQUENCE [LARGE SCALE GENOMIC DNA]</scope>
    <source>
        <strain evidence="7 8">DC21W</strain>
    </source>
</reference>
<name>A0ABT5J1Z9_9NEIS</name>
<dbReference type="InterPro" id="IPR003439">
    <property type="entry name" value="ABC_transporter-like_ATP-bd"/>
</dbReference>
<keyword evidence="8" id="KW-1185">Reference proteome</keyword>
<evidence type="ECO:0000256" key="4">
    <source>
        <dbReference type="ARBA" id="ARBA00023065"/>
    </source>
</evidence>
<keyword evidence="5" id="KW-0472">Membrane</keyword>
<keyword evidence="3" id="KW-1003">Cell membrane</keyword>
<dbReference type="PANTHER" id="PTHR42771:SF2">
    <property type="entry name" value="IRON(3+)-HYDROXAMATE IMPORT ATP-BINDING PROTEIN FHUC"/>
    <property type="match status" value="1"/>
</dbReference>
<evidence type="ECO:0000313" key="8">
    <source>
        <dbReference type="Proteomes" id="UP001219956"/>
    </source>
</evidence>
<dbReference type="PANTHER" id="PTHR42771">
    <property type="entry name" value="IRON(3+)-HYDROXAMATE IMPORT ATP-BINDING PROTEIN FHUC"/>
    <property type="match status" value="1"/>
</dbReference>
<evidence type="ECO:0000256" key="3">
    <source>
        <dbReference type="ARBA" id="ARBA00022475"/>
    </source>
</evidence>
<organism evidence="7 8">
    <name type="scientific">Vogesella aquatica</name>
    <dbReference type="NCBI Taxonomy" id="2984206"/>
    <lineage>
        <taxon>Bacteria</taxon>
        <taxon>Pseudomonadati</taxon>
        <taxon>Pseudomonadota</taxon>
        <taxon>Betaproteobacteria</taxon>
        <taxon>Neisseriales</taxon>
        <taxon>Chromobacteriaceae</taxon>
        <taxon>Vogesella</taxon>
    </lineage>
</organism>
<evidence type="ECO:0000313" key="7">
    <source>
        <dbReference type="EMBL" id="MDC7718855.1"/>
    </source>
</evidence>
<dbReference type="GO" id="GO:0005524">
    <property type="term" value="F:ATP binding"/>
    <property type="evidence" value="ECO:0007669"/>
    <property type="project" value="UniProtKB-KW"/>
</dbReference>
<keyword evidence="7" id="KW-0067">ATP-binding</keyword>
<gene>
    <name evidence="7" type="ORF">PQU95_16765</name>
</gene>
<keyword evidence="7" id="KW-0547">Nucleotide-binding</keyword>
<dbReference type="EMBL" id="JAQQLF010000026">
    <property type="protein sequence ID" value="MDC7718855.1"/>
    <property type="molecule type" value="Genomic_DNA"/>
</dbReference>
<evidence type="ECO:0000256" key="5">
    <source>
        <dbReference type="ARBA" id="ARBA00023136"/>
    </source>
</evidence>
<keyword evidence="2" id="KW-0813">Transport</keyword>
<dbReference type="RefSeq" id="WP_272753067.1">
    <property type="nucleotide sequence ID" value="NZ_JAQQLF010000026.1"/>
</dbReference>
<protein>
    <submittedName>
        <fullName evidence="7">ABC transporter ATP-binding protein</fullName>
    </submittedName>
</protein>
<sequence>MLELAFDIQQLHTCPPSPGFHQQCHGLRIPASRLTVITGPDSRNNSAMLDALAGHQGHVCGQLFGQPLSRGQAAIARLGAQPPCPGRLRLGDFVMQARTRTHWLARPQAIDHEAVSQALHTVGIGDLARHKLGTLTAAQRQLACLAQKLAGHAPVLLLDEPASLLAPIARVALLRKLAALALRGRTIVCALQDSQPGSQYAHWLIQHHAGGRIQQGAPASPTTPPMAA</sequence>
<feature type="domain" description="ABC transporter" evidence="6">
    <location>
        <begin position="28"/>
        <end position="162"/>
    </location>
</feature>
<dbReference type="InterPro" id="IPR051535">
    <property type="entry name" value="Siderophore_ABC-ATPase"/>
</dbReference>
<proteinExistence type="predicted"/>
<dbReference type="SUPFAM" id="SSF52540">
    <property type="entry name" value="P-loop containing nucleoside triphosphate hydrolases"/>
    <property type="match status" value="1"/>
</dbReference>
<evidence type="ECO:0000259" key="6">
    <source>
        <dbReference type="Pfam" id="PF00005"/>
    </source>
</evidence>
<keyword evidence="4" id="KW-0406">Ion transport</keyword>
<dbReference type="Proteomes" id="UP001219956">
    <property type="component" value="Unassembled WGS sequence"/>
</dbReference>
<evidence type="ECO:0000256" key="1">
    <source>
        <dbReference type="ARBA" id="ARBA00004202"/>
    </source>
</evidence>
<comment type="subcellular location">
    <subcellularLocation>
        <location evidence="1">Cell membrane</location>
        <topology evidence="1">Peripheral membrane protein</topology>
    </subcellularLocation>
</comment>
<dbReference type="InterPro" id="IPR027417">
    <property type="entry name" value="P-loop_NTPase"/>
</dbReference>
<dbReference type="CDD" id="cd00267">
    <property type="entry name" value="ABC_ATPase"/>
    <property type="match status" value="1"/>
</dbReference>
<dbReference type="Pfam" id="PF00005">
    <property type="entry name" value="ABC_tran"/>
    <property type="match status" value="1"/>
</dbReference>